<evidence type="ECO:0000256" key="6">
    <source>
        <dbReference type="SAM" id="Phobius"/>
    </source>
</evidence>
<proteinExistence type="predicted"/>
<dbReference type="Proteomes" id="UP000230069">
    <property type="component" value="Unassembled WGS sequence"/>
</dbReference>
<dbReference type="Pfam" id="PF02893">
    <property type="entry name" value="GRAM"/>
    <property type="match status" value="1"/>
</dbReference>
<dbReference type="PROSITE" id="PS51778">
    <property type="entry name" value="VAST"/>
    <property type="match status" value="1"/>
</dbReference>
<dbReference type="CDD" id="cd13220">
    <property type="entry name" value="PH-GRAM_GRAMDC"/>
    <property type="match status" value="1"/>
</dbReference>
<dbReference type="AlphaFoldDB" id="A0A2G5E3T7"/>
<protein>
    <recommendedName>
        <fullName evidence="7">VASt domain-containing protein</fullName>
    </recommendedName>
</protein>
<dbReference type="Gene3D" id="2.30.29.30">
    <property type="entry name" value="Pleckstrin-homology domain (PH domain)/Phosphotyrosine-binding domain (PTB)"/>
    <property type="match status" value="1"/>
</dbReference>
<keyword evidence="9" id="KW-1185">Reference proteome</keyword>
<gene>
    <name evidence="8" type="ORF">AQUCO_01300740v1</name>
</gene>
<dbReference type="STRING" id="218851.A0A2G5E3T7"/>
<dbReference type="FunFam" id="2.30.29.30:FF:000008">
    <property type="entry name" value="GRAM domain containing 1B"/>
    <property type="match status" value="1"/>
</dbReference>
<dbReference type="PANTHER" id="PTHR47666:SF1">
    <property type="entry name" value="PROTEIN VASCULAR ASSOCIATED DEATH 1, CHLOROPLASTIC"/>
    <property type="match status" value="1"/>
</dbReference>
<dbReference type="SMART" id="SM00568">
    <property type="entry name" value="GRAM"/>
    <property type="match status" value="1"/>
</dbReference>
<feature type="domain" description="VASt" evidence="7">
    <location>
        <begin position="298"/>
        <end position="470"/>
    </location>
</feature>
<dbReference type="InParanoid" id="A0A2G5E3T7"/>
<evidence type="ECO:0000256" key="3">
    <source>
        <dbReference type="ARBA" id="ARBA00022989"/>
    </source>
</evidence>
<keyword evidence="4 6" id="KW-0472">Membrane</keyword>
<evidence type="ECO:0000256" key="5">
    <source>
        <dbReference type="SAM" id="MobiDB-lite"/>
    </source>
</evidence>
<evidence type="ECO:0000256" key="1">
    <source>
        <dbReference type="ARBA" id="ARBA00004167"/>
    </source>
</evidence>
<feature type="region of interest" description="Disordered" evidence="5">
    <location>
        <begin position="206"/>
        <end position="234"/>
    </location>
</feature>
<evidence type="ECO:0000313" key="8">
    <source>
        <dbReference type="EMBL" id="PIA50207.1"/>
    </source>
</evidence>
<evidence type="ECO:0000256" key="4">
    <source>
        <dbReference type="ARBA" id="ARBA00023136"/>
    </source>
</evidence>
<comment type="subcellular location">
    <subcellularLocation>
        <location evidence="1">Membrane</location>
        <topology evidence="1">Single-pass membrane protein</topology>
    </subcellularLocation>
</comment>
<name>A0A2G5E3T7_AQUCA</name>
<organism evidence="8 9">
    <name type="scientific">Aquilegia coerulea</name>
    <name type="common">Rocky mountain columbine</name>
    <dbReference type="NCBI Taxonomy" id="218851"/>
    <lineage>
        <taxon>Eukaryota</taxon>
        <taxon>Viridiplantae</taxon>
        <taxon>Streptophyta</taxon>
        <taxon>Embryophyta</taxon>
        <taxon>Tracheophyta</taxon>
        <taxon>Spermatophyta</taxon>
        <taxon>Magnoliopsida</taxon>
        <taxon>Ranunculales</taxon>
        <taxon>Ranunculaceae</taxon>
        <taxon>Thalictroideae</taxon>
        <taxon>Aquilegia</taxon>
    </lineage>
</organism>
<feature type="transmembrane region" description="Helical" evidence="6">
    <location>
        <begin position="559"/>
        <end position="581"/>
    </location>
</feature>
<feature type="region of interest" description="Disordered" evidence="5">
    <location>
        <begin position="1"/>
        <end position="68"/>
    </location>
</feature>
<reference evidence="8 9" key="1">
    <citation type="submission" date="2017-09" db="EMBL/GenBank/DDBJ databases">
        <title>WGS assembly of Aquilegia coerulea Goldsmith.</title>
        <authorList>
            <person name="Hodges S."/>
            <person name="Kramer E."/>
            <person name="Nordborg M."/>
            <person name="Tomkins J."/>
            <person name="Borevitz J."/>
            <person name="Derieg N."/>
            <person name="Yan J."/>
            <person name="Mihaltcheva S."/>
            <person name="Hayes R.D."/>
            <person name="Rokhsar D."/>
        </authorList>
    </citation>
    <scope>NUCLEOTIDE SEQUENCE [LARGE SCALE GENOMIC DNA]</scope>
    <source>
        <strain evidence="9">cv. Goldsmith</strain>
    </source>
</reference>
<sequence length="656" mass="74387">MAVVSNPTTSSNEKTTESSLVDSYPSSPLNSKQGSEYGSEYSSPVINNSGPIDQSDQNYQSDSSTISRRDVEVQSQAYLKSEEYRLLFRLPTDEMLIQDFNCAFQESILLQGHMYLFIRHICFYSNIFGFETKKTIPLNEMTCVRKAKTAGIFPNAIEIVAGGKKYFFASFLSRDEAYRLIVDGWSQHINGTDVFIDHQELKSEIVSEDRGGEKVKGSEQQSNDLHPSDRNKDGDLSGACKLLLVNGEDEVNVSSMSWEAHENGEEAAEPVLNPEPSSSRESLPWMVEDADAPKVPDYYTKVAESKFPVQVEELFNLFFSDKAFNFIDSFRRSCGDRDFRCTPWSDDTQFGLSRQLSFQHPIKVYFGAKFGQCHEVQKLRVYRNSHLIIETSQDVSDVPYADYFRVEGRWIVERDGNETSNSCNLRVYVNVAFLKKTMWKGKIEQSTMDECREAYSVWLDNAHELLKQHIEKLDGKTSAPDMNSSDAQFEGNERDESSLIHDISIGLQIPSVVSDTTHVTPPVENSLCERLSAAASFGLTLFRESLARFSLYLKSQNHLPLVLVVASVLILLMQLSIIVLLTRAPQVHLVSQIDHMNGIGSSTHVLAEAEAWLEKRIHYLKDEMHMVEARLEKMLHEHAMLKEHFKGLELLRGARQ</sequence>
<dbReference type="OrthoDB" id="2162691at2759"/>
<feature type="compositionally biased region" description="Low complexity" evidence="5">
    <location>
        <begin position="53"/>
        <end position="64"/>
    </location>
</feature>
<accession>A0A2G5E3T7</accession>
<feature type="compositionally biased region" description="Low complexity" evidence="5">
    <location>
        <begin position="1"/>
        <end position="19"/>
    </location>
</feature>
<feature type="compositionally biased region" description="Basic and acidic residues" evidence="5">
    <location>
        <begin position="206"/>
        <end position="217"/>
    </location>
</feature>
<keyword evidence="3 6" id="KW-1133">Transmembrane helix</keyword>
<evidence type="ECO:0000256" key="2">
    <source>
        <dbReference type="ARBA" id="ARBA00022692"/>
    </source>
</evidence>
<feature type="region of interest" description="Disordered" evidence="5">
    <location>
        <begin position="260"/>
        <end position="282"/>
    </location>
</feature>
<dbReference type="InterPro" id="IPR011993">
    <property type="entry name" value="PH-like_dom_sf"/>
</dbReference>
<feature type="compositionally biased region" description="Polar residues" evidence="5">
    <location>
        <begin position="20"/>
        <end position="52"/>
    </location>
</feature>
<dbReference type="InterPro" id="IPR004182">
    <property type="entry name" value="GRAM"/>
</dbReference>
<dbReference type="EMBL" id="KZ305030">
    <property type="protein sequence ID" value="PIA50207.1"/>
    <property type="molecule type" value="Genomic_DNA"/>
</dbReference>
<dbReference type="PANTHER" id="PTHR47666">
    <property type="entry name" value="PROTEIN VASCULAR ASSOCIATED DEATH 1, CHLOROPLASTIC"/>
    <property type="match status" value="1"/>
</dbReference>
<dbReference type="GO" id="GO:0043069">
    <property type="term" value="P:negative regulation of programmed cell death"/>
    <property type="evidence" value="ECO:0007669"/>
    <property type="project" value="TreeGrafter"/>
</dbReference>
<evidence type="ECO:0000259" key="7">
    <source>
        <dbReference type="PROSITE" id="PS51778"/>
    </source>
</evidence>
<dbReference type="GO" id="GO:0016020">
    <property type="term" value="C:membrane"/>
    <property type="evidence" value="ECO:0007669"/>
    <property type="project" value="UniProtKB-SubCell"/>
</dbReference>
<dbReference type="FunCoup" id="A0A2G5E3T7">
    <property type="interactions" value="952"/>
</dbReference>
<keyword evidence="2 6" id="KW-0812">Transmembrane</keyword>
<dbReference type="InterPro" id="IPR031968">
    <property type="entry name" value="VASt"/>
</dbReference>
<evidence type="ECO:0000313" key="9">
    <source>
        <dbReference type="Proteomes" id="UP000230069"/>
    </source>
</evidence>
<dbReference type="Pfam" id="PF16016">
    <property type="entry name" value="VASt"/>
    <property type="match status" value="1"/>
</dbReference>